<comment type="cofactor">
    <cofactor evidence="1 8">
        <name>heme</name>
        <dbReference type="ChEBI" id="CHEBI:30413"/>
    </cofactor>
</comment>
<sequence>MSNFDAVTVMERVRPGRLVDAARERWSSVLQLPVPARWEAALMERGLHGRDPGPFSAAPEGLRPVPGDSGLRVLGHALPYVRFGSRFNRARTDLLGQVWWMRGPTGNAVVVTGPSATREVLANRDKAFSQEGWRSTIDRFFHRGLMLLDFDEHRMHRRIMQEAFTAPRIESYVARTVPVVRETLPSWEGTLRLYPALKDLTLDVAQQVFMDARSGPEAAAVNRAFVDCVKAANSFVRRPVPGSRWWKGLRGRAFLEQWFRDALPAKRAGDGDDLFSALCHAETDDGESFSDDDVVNHMIFLMMAAHDTSTITVSSAAYHLARNPEWQERCRAESDALDRTRGDAVPDVAALRSLTSLDLVIKEALRLDAPVPIVMRGVVHDTAVAGYHVPAGSRVVVAPAVNHYDRSCWTDPDRFDPDRFGPDRREDRSDRDAWIPFGGGVHKCIGLHFGTLEVTAILHEMLRRYRWDVVSGHELRWDNTSLPVPVGGMPVRLTRR</sequence>
<name>A0A4R1HJF9_PSEEN</name>
<dbReference type="EMBL" id="SMFZ01000002">
    <property type="protein sequence ID" value="TCK22494.1"/>
    <property type="molecule type" value="Genomic_DNA"/>
</dbReference>
<dbReference type="Proteomes" id="UP000295560">
    <property type="component" value="Unassembled WGS sequence"/>
</dbReference>
<keyword evidence="3 8" id="KW-0349">Heme</keyword>
<keyword evidence="4 8" id="KW-0479">Metal-binding</keyword>
<evidence type="ECO:0000256" key="8">
    <source>
        <dbReference type="PIRSR" id="PIRSR602403-1"/>
    </source>
</evidence>
<comment type="similarity">
    <text evidence="2 9">Belongs to the cytochrome P450 family.</text>
</comment>
<dbReference type="GO" id="GO:0020037">
    <property type="term" value="F:heme binding"/>
    <property type="evidence" value="ECO:0007669"/>
    <property type="project" value="InterPro"/>
</dbReference>
<evidence type="ECO:0000256" key="3">
    <source>
        <dbReference type="ARBA" id="ARBA00022617"/>
    </source>
</evidence>
<keyword evidence="5 9" id="KW-0560">Oxidoreductase</keyword>
<dbReference type="AlphaFoldDB" id="A0A4R1HJF9"/>
<dbReference type="PANTHER" id="PTHR24286">
    <property type="entry name" value="CYTOCHROME P450 26"/>
    <property type="match status" value="1"/>
</dbReference>
<dbReference type="InterPro" id="IPR002403">
    <property type="entry name" value="Cyt_P450_E_grp-IV"/>
</dbReference>
<evidence type="ECO:0000256" key="5">
    <source>
        <dbReference type="ARBA" id="ARBA00023002"/>
    </source>
</evidence>
<dbReference type="GO" id="GO:0016705">
    <property type="term" value="F:oxidoreductase activity, acting on paired donors, with incorporation or reduction of molecular oxygen"/>
    <property type="evidence" value="ECO:0007669"/>
    <property type="project" value="InterPro"/>
</dbReference>
<dbReference type="PRINTS" id="PR00465">
    <property type="entry name" value="EP450IV"/>
</dbReference>
<evidence type="ECO:0000256" key="4">
    <source>
        <dbReference type="ARBA" id="ARBA00022723"/>
    </source>
</evidence>
<keyword evidence="11" id="KW-1185">Reference proteome</keyword>
<evidence type="ECO:0000313" key="10">
    <source>
        <dbReference type="EMBL" id="TCK22494.1"/>
    </source>
</evidence>
<evidence type="ECO:0000313" key="11">
    <source>
        <dbReference type="Proteomes" id="UP000295560"/>
    </source>
</evidence>
<gene>
    <name evidence="10" type="ORF">EV378_6498</name>
</gene>
<dbReference type="Pfam" id="PF00067">
    <property type="entry name" value="p450"/>
    <property type="match status" value="2"/>
</dbReference>
<proteinExistence type="inferred from homology"/>
<dbReference type="PANTHER" id="PTHR24286:SF24">
    <property type="entry name" value="LANOSTEROL 14-ALPHA DEMETHYLASE"/>
    <property type="match status" value="1"/>
</dbReference>
<dbReference type="PRINTS" id="PR00385">
    <property type="entry name" value="P450"/>
</dbReference>
<accession>A0A4R1HJF9</accession>
<evidence type="ECO:0000256" key="7">
    <source>
        <dbReference type="ARBA" id="ARBA00023033"/>
    </source>
</evidence>
<evidence type="ECO:0000256" key="9">
    <source>
        <dbReference type="RuleBase" id="RU000461"/>
    </source>
</evidence>
<dbReference type="InterPro" id="IPR036396">
    <property type="entry name" value="Cyt_P450_sf"/>
</dbReference>
<dbReference type="InterPro" id="IPR017972">
    <property type="entry name" value="Cyt_P450_CS"/>
</dbReference>
<feature type="binding site" description="axial binding residue" evidence="8">
    <location>
        <position position="444"/>
    </location>
    <ligand>
        <name>heme</name>
        <dbReference type="ChEBI" id="CHEBI:30413"/>
    </ligand>
    <ligandPart>
        <name>Fe</name>
        <dbReference type="ChEBI" id="CHEBI:18248"/>
    </ligandPart>
</feature>
<dbReference type="GO" id="GO:0004497">
    <property type="term" value="F:monooxygenase activity"/>
    <property type="evidence" value="ECO:0007669"/>
    <property type="project" value="UniProtKB-KW"/>
</dbReference>
<dbReference type="PROSITE" id="PS00086">
    <property type="entry name" value="CYTOCHROME_P450"/>
    <property type="match status" value="1"/>
</dbReference>
<dbReference type="InterPro" id="IPR001128">
    <property type="entry name" value="Cyt_P450"/>
</dbReference>
<evidence type="ECO:0000256" key="2">
    <source>
        <dbReference type="ARBA" id="ARBA00010617"/>
    </source>
</evidence>
<dbReference type="GO" id="GO:0005506">
    <property type="term" value="F:iron ion binding"/>
    <property type="evidence" value="ECO:0007669"/>
    <property type="project" value="InterPro"/>
</dbReference>
<evidence type="ECO:0000256" key="1">
    <source>
        <dbReference type="ARBA" id="ARBA00001971"/>
    </source>
</evidence>
<evidence type="ECO:0000256" key="6">
    <source>
        <dbReference type="ARBA" id="ARBA00023004"/>
    </source>
</evidence>
<protein>
    <submittedName>
        <fullName evidence="10">Cytochrome P450</fullName>
    </submittedName>
</protein>
<dbReference type="Gene3D" id="1.10.630.10">
    <property type="entry name" value="Cytochrome P450"/>
    <property type="match status" value="1"/>
</dbReference>
<keyword evidence="6 8" id="KW-0408">Iron</keyword>
<dbReference type="GO" id="GO:0016125">
    <property type="term" value="P:sterol metabolic process"/>
    <property type="evidence" value="ECO:0007669"/>
    <property type="project" value="TreeGrafter"/>
</dbReference>
<keyword evidence="7 9" id="KW-0503">Monooxygenase</keyword>
<dbReference type="SUPFAM" id="SSF48264">
    <property type="entry name" value="Cytochrome P450"/>
    <property type="match status" value="1"/>
</dbReference>
<reference evidence="10 11" key="1">
    <citation type="submission" date="2019-03" db="EMBL/GenBank/DDBJ databases">
        <title>Sequencing the genomes of 1000 actinobacteria strains.</title>
        <authorList>
            <person name="Klenk H.-P."/>
        </authorList>
    </citation>
    <scope>NUCLEOTIDE SEQUENCE [LARGE SCALE GENOMIC DNA]</scope>
    <source>
        <strain evidence="10 11">DSM 44969</strain>
    </source>
</reference>
<organism evidence="10 11">
    <name type="scientific">Pseudonocardia endophytica</name>
    <dbReference type="NCBI Taxonomy" id="401976"/>
    <lineage>
        <taxon>Bacteria</taxon>
        <taxon>Bacillati</taxon>
        <taxon>Actinomycetota</taxon>
        <taxon>Actinomycetes</taxon>
        <taxon>Pseudonocardiales</taxon>
        <taxon>Pseudonocardiaceae</taxon>
        <taxon>Pseudonocardia</taxon>
    </lineage>
</organism>
<comment type="caution">
    <text evidence="10">The sequence shown here is derived from an EMBL/GenBank/DDBJ whole genome shotgun (WGS) entry which is preliminary data.</text>
</comment>